<dbReference type="PRINTS" id="PR00455">
    <property type="entry name" value="HTHTETR"/>
</dbReference>
<name>A0A7Z0IQI0_9ACTN</name>
<comment type="caution">
    <text evidence="7">The sequence shown here is derived from an EMBL/GenBank/DDBJ whole genome shotgun (WGS) entry which is preliminary data.</text>
</comment>
<dbReference type="Proteomes" id="UP000564496">
    <property type="component" value="Unassembled WGS sequence"/>
</dbReference>
<dbReference type="InterPro" id="IPR041490">
    <property type="entry name" value="KstR2_TetR_C"/>
</dbReference>
<dbReference type="EMBL" id="JACBZR010000001">
    <property type="protein sequence ID" value="NYI75861.1"/>
    <property type="molecule type" value="Genomic_DNA"/>
</dbReference>
<keyword evidence="2" id="KW-0805">Transcription regulation</keyword>
<keyword evidence="4" id="KW-0804">Transcription</keyword>
<proteinExistence type="predicted"/>
<dbReference type="InterPro" id="IPR036271">
    <property type="entry name" value="Tet_transcr_reg_TetR-rel_C_sf"/>
</dbReference>
<keyword evidence="3 5" id="KW-0238">DNA-binding</keyword>
<dbReference type="InterPro" id="IPR001647">
    <property type="entry name" value="HTH_TetR"/>
</dbReference>
<feature type="DNA-binding region" description="H-T-H motif" evidence="5">
    <location>
        <begin position="33"/>
        <end position="52"/>
    </location>
</feature>
<accession>A0A7Z0IQI0</accession>
<dbReference type="RefSeq" id="WP_179656533.1">
    <property type="nucleotide sequence ID" value="NZ_JACBZR010000001.1"/>
</dbReference>
<dbReference type="Gene3D" id="1.10.357.10">
    <property type="entry name" value="Tetracycline Repressor, domain 2"/>
    <property type="match status" value="1"/>
</dbReference>
<dbReference type="InterPro" id="IPR050109">
    <property type="entry name" value="HTH-type_TetR-like_transc_reg"/>
</dbReference>
<evidence type="ECO:0000256" key="4">
    <source>
        <dbReference type="ARBA" id="ARBA00023163"/>
    </source>
</evidence>
<dbReference type="GO" id="GO:0000976">
    <property type="term" value="F:transcription cis-regulatory region binding"/>
    <property type="evidence" value="ECO:0007669"/>
    <property type="project" value="TreeGrafter"/>
</dbReference>
<evidence type="ECO:0000313" key="7">
    <source>
        <dbReference type="EMBL" id="NYI75861.1"/>
    </source>
</evidence>
<evidence type="ECO:0000313" key="8">
    <source>
        <dbReference type="Proteomes" id="UP000564496"/>
    </source>
</evidence>
<evidence type="ECO:0000256" key="1">
    <source>
        <dbReference type="ARBA" id="ARBA00022491"/>
    </source>
</evidence>
<dbReference type="PROSITE" id="PS50977">
    <property type="entry name" value="HTH_TETR_2"/>
    <property type="match status" value="1"/>
</dbReference>
<keyword evidence="8" id="KW-1185">Reference proteome</keyword>
<dbReference type="Gene3D" id="1.10.10.60">
    <property type="entry name" value="Homeodomain-like"/>
    <property type="match status" value="1"/>
</dbReference>
<dbReference type="InterPro" id="IPR009057">
    <property type="entry name" value="Homeodomain-like_sf"/>
</dbReference>
<dbReference type="AlphaFoldDB" id="A0A7Z0IQI0"/>
<organism evidence="7 8">
    <name type="scientific">Nocardioides panzhihuensis</name>
    <dbReference type="NCBI Taxonomy" id="860243"/>
    <lineage>
        <taxon>Bacteria</taxon>
        <taxon>Bacillati</taxon>
        <taxon>Actinomycetota</taxon>
        <taxon>Actinomycetes</taxon>
        <taxon>Propionibacteriales</taxon>
        <taxon>Nocardioidaceae</taxon>
        <taxon>Nocardioides</taxon>
    </lineage>
</organism>
<protein>
    <submittedName>
        <fullName evidence="7">AcrR family transcriptional regulator</fullName>
    </submittedName>
</protein>
<evidence type="ECO:0000256" key="5">
    <source>
        <dbReference type="PROSITE-ProRule" id="PRU00335"/>
    </source>
</evidence>
<gene>
    <name evidence="7" type="ORF">BJ988_000509</name>
</gene>
<dbReference type="Pfam" id="PF00440">
    <property type="entry name" value="TetR_N"/>
    <property type="match status" value="1"/>
</dbReference>
<evidence type="ECO:0000259" key="6">
    <source>
        <dbReference type="PROSITE" id="PS50977"/>
    </source>
</evidence>
<sequence>MNGSGTPDLDGPRDVIIRVATGLFGERGFPATSMRDIAREVGMLAGSLYAHIDGKETLLLEIIESGIAEYISEATAALAGMEDNEERLRALIRAHLDVVARGPRTTKIVFHQWRYLGEENQAVVRKRRDEYEEIFVEVVEAGVNDGSFAADLDVRITVRSILGALNWTPEWLRFDGADPIDVVARQLADTLVLGLSRR</sequence>
<dbReference type="GO" id="GO:0003700">
    <property type="term" value="F:DNA-binding transcription factor activity"/>
    <property type="evidence" value="ECO:0007669"/>
    <property type="project" value="TreeGrafter"/>
</dbReference>
<reference evidence="7 8" key="1">
    <citation type="submission" date="2020-07" db="EMBL/GenBank/DDBJ databases">
        <title>Sequencing the genomes of 1000 actinobacteria strains.</title>
        <authorList>
            <person name="Klenk H.-P."/>
        </authorList>
    </citation>
    <scope>NUCLEOTIDE SEQUENCE [LARGE SCALE GENOMIC DNA]</scope>
    <source>
        <strain evidence="7 8">DSM 26487</strain>
    </source>
</reference>
<dbReference type="SUPFAM" id="SSF48498">
    <property type="entry name" value="Tetracyclin repressor-like, C-terminal domain"/>
    <property type="match status" value="1"/>
</dbReference>
<dbReference type="Pfam" id="PF17932">
    <property type="entry name" value="TetR_C_24"/>
    <property type="match status" value="1"/>
</dbReference>
<keyword evidence="1" id="KW-0678">Repressor</keyword>
<dbReference type="PANTHER" id="PTHR30055:SF175">
    <property type="entry name" value="HTH-TYPE TRANSCRIPTIONAL REPRESSOR KSTR2"/>
    <property type="match status" value="1"/>
</dbReference>
<evidence type="ECO:0000256" key="2">
    <source>
        <dbReference type="ARBA" id="ARBA00023015"/>
    </source>
</evidence>
<feature type="domain" description="HTH tetR-type" evidence="6">
    <location>
        <begin position="10"/>
        <end position="70"/>
    </location>
</feature>
<dbReference type="SUPFAM" id="SSF46689">
    <property type="entry name" value="Homeodomain-like"/>
    <property type="match status" value="1"/>
</dbReference>
<dbReference type="PANTHER" id="PTHR30055">
    <property type="entry name" value="HTH-TYPE TRANSCRIPTIONAL REGULATOR RUTR"/>
    <property type="match status" value="1"/>
</dbReference>
<evidence type="ECO:0000256" key="3">
    <source>
        <dbReference type="ARBA" id="ARBA00023125"/>
    </source>
</evidence>